<organism evidence="2">
    <name type="scientific">marine sediment metagenome</name>
    <dbReference type="NCBI Taxonomy" id="412755"/>
    <lineage>
        <taxon>unclassified sequences</taxon>
        <taxon>metagenomes</taxon>
        <taxon>ecological metagenomes</taxon>
    </lineage>
</organism>
<accession>X0WH67</accession>
<feature type="region of interest" description="Disordered" evidence="1">
    <location>
        <begin position="223"/>
        <end position="245"/>
    </location>
</feature>
<reference evidence="2" key="1">
    <citation type="journal article" date="2014" name="Front. Microbiol.">
        <title>High frequency of phylogenetically diverse reductive dehalogenase-homologous genes in deep subseafloor sedimentary metagenomes.</title>
        <authorList>
            <person name="Kawai M."/>
            <person name="Futagami T."/>
            <person name="Toyoda A."/>
            <person name="Takaki Y."/>
            <person name="Nishi S."/>
            <person name="Hori S."/>
            <person name="Arai W."/>
            <person name="Tsubouchi T."/>
            <person name="Morono Y."/>
            <person name="Uchiyama I."/>
            <person name="Ito T."/>
            <person name="Fujiyama A."/>
            <person name="Inagaki F."/>
            <person name="Takami H."/>
        </authorList>
    </citation>
    <scope>NUCLEOTIDE SEQUENCE</scope>
    <source>
        <strain evidence="2">Expedition CK06-06</strain>
    </source>
</reference>
<gene>
    <name evidence="2" type="ORF">S01H1_69992</name>
</gene>
<sequence>RFPPAKAMLYSFRRKYISGYREHHTQYWAQMARLHARLREEQTLVEALHRLNTLAELGPPTGVGALTAYEQLAGETAGCPLIGGVEEMMEAEVVCPACRLSMDQTAPVQRIEEIMQRIRRACDRQRARLSSSAVQQVLRRCNDARVEQFLRMVQASQLSSLPDILDDQLTGYLRRFLVESRIQEALEPILDQLQEGTPPSVDNAQTAMREVSQVLQRAFQAARRALPPGETVMEDKGPPRRKRRK</sequence>
<comment type="caution">
    <text evidence="2">The sequence shown here is derived from an EMBL/GenBank/DDBJ whole genome shotgun (WGS) entry which is preliminary data.</text>
</comment>
<evidence type="ECO:0000313" key="2">
    <source>
        <dbReference type="EMBL" id="GAG30000.1"/>
    </source>
</evidence>
<dbReference type="AlphaFoldDB" id="X0WH67"/>
<protein>
    <submittedName>
        <fullName evidence="2">Uncharacterized protein</fullName>
    </submittedName>
</protein>
<proteinExistence type="predicted"/>
<dbReference type="EMBL" id="BARS01046498">
    <property type="protein sequence ID" value="GAG30000.1"/>
    <property type="molecule type" value="Genomic_DNA"/>
</dbReference>
<name>X0WH67_9ZZZZ</name>
<feature type="non-terminal residue" evidence="2">
    <location>
        <position position="1"/>
    </location>
</feature>
<evidence type="ECO:0000256" key="1">
    <source>
        <dbReference type="SAM" id="MobiDB-lite"/>
    </source>
</evidence>